<dbReference type="GO" id="GO:0003677">
    <property type="term" value="F:DNA binding"/>
    <property type="evidence" value="ECO:0007669"/>
    <property type="project" value="InterPro"/>
</dbReference>
<comment type="caution">
    <text evidence="3">The sequence shown here is derived from an EMBL/GenBank/DDBJ whole genome shotgun (WGS) entry which is preliminary data.</text>
</comment>
<dbReference type="Pfam" id="PF13560">
    <property type="entry name" value="HTH_31"/>
    <property type="match status" value="1"/>
</dbReference>
<dbReference type="Proteomes" id="UP000550260">
    <property type="component" value="Unassembled WGS sequence"/>
</dbReference>
<evidence type="ECO:0000313" key="4">
    <source>
        <dbReference type="Proteomes" id="UP000550260"/>
    </source>
</evidence>
<feature type="region of interest" description="Disordered" evidence="1">
    <location>
        <begin position="68"/>
        <end position="110"/>
    </location>
</feature>
<evidence type="ECO:0000259" key="2">
    <source>
        <dbReference type="PROSITE" id="PS50943"/>
    </source>
</evidence>
<name>A0A8E2BA60_9PSEU</name>
<gene>
    <name evidence="3" type="ORF">H5411_43655</name>
</gene>
<feature type="domain" description="HTH cro/C1-type" evidence="2">
    <location>
        <begin position="20"/>
        <end position="67"/>
    </location>
</feature>
<dbReference type="InterPro" id="IPR010982">
    <property type="entry name" value="Lambda_DNA-bd_dom_sf"/>
</dbReference>
<dbReference type="EMBL" id="JACJHR010000135">
    <property type="protein sequence ID" value="MBB2505995.1"/>
    <property type="molecule type" value="Genomic_DNA"/>
</dbReference>
<dbReference type="AlphaFoldDB" id="A0A8E2BA60"/>
<proteinExistence type="predicted"/>
<dbReference type="CDD" id="cd00093">
    <property type="entry name" value="HTH_XRE"/>
    <property type="match status" value="1"/>
</dbReference>
<dbReference type="SUPFAM" id="SSF47413">
    <property type="entry name" value="lambda repressor-like DNA-binding domains"/>
    <property type="match status" value="1"/>
</dbReference>
<dbReference type="PROSITE" id="PS50943">
    <property type="entry name" value="HTH_CROC1"/>
    <property type="match status" value="1"/>
</dbReference>
<evidence type="ECO:0000313" key="3">
    <source>
        <dbReference type="EMBL" id="MBB2505995.1"/>
    </source>
</evidence>
<sequence>MPILRNVRAQRLALTRKRGRKITAREIAGQIGMTPSHYYNVESGNQPGSEEMAHLLADVFECDVDELLPEAKGKPSKPPVQPKPTTTGPPKRERTDTKSPGRVHPEAGAA</sequence>
<feature type="compositionally biased region" description="Basic and acidic residues" evidence="1">
    <location>
        <begin position="90"/>
        <end position="110"/>
    </location>
</feature>
<organism evidence="3 4">
    <name type="scientific">Amycolatopsis echigonensis</name>
    <dbReference type="NCBI Taxonomy" id="2576905"/>
    <lineage>
        <taxon>Bacteria</taxon>
        <taxon>Bacillati</taxon>
        <taxon>Actinomycetota</taxon>
        <taxon>Actinomycetes</taxon>
        <taxon>Pseudonocardiales</taxon>
        <taxon>Pseudonocardiaceae</taxon>
        <taxon>Amycolatopsis</taxon>
    </lineage>
</organism>
<dbReference type="InterPro" id="IPR001387">
    <property type="entry name" value="Cro/C1-type_HTH"/>
</dbReference>
<reference evidence="3 4" key="1">
    <citation type="submission" date="2020-08" db="EMBL/GenBank/DDBJ databases">
        <title>Amycolatopsis echigonensis JCM 21831.</title>
        <authorList>
            <person name="Tedsree N."/>
            <person name="Kuncharoen N."/>
            <person name="Likhitwitayawuid K."/>
            <person name="Tanasupawat S."/>
        </authorList>
    </citation>
    <scope>NUCLEOTIDE SEQUENCE [LARGE SCALE GENOMIC DNA]</scope>
    <source>
        <strain evidence="3 4">JCM 21831</strain>
    </source>
</reference>
<dbReference type="RefSeq" id="WP_183127541.1">
    <property type="nucleotide sequence ID" value="NZ_JACJHR010000135.1"/>
</dbReference>
<accession>A0A8E2BA60</accession>
<protein>
    <submittedName>
        <fullName evidence="3">Helix-turn-helix transcriptional regulator</fullName>
    </submittedName>
</protein>
<evidence type="ECO:0000256" key="1">
    <source>
        <dbReference type="SAM" id="MobiDB-lite"/>
    </source>
</evidence>
<dbReference type="SMART" id="SM00530">
    <property type="entry name" value="HTH_XRE"/>
    <property type="match status" value="1"/>
</dbReference>
<dbReference type="Gene3D" id="1.10.260.40">
    <property type="entry name" value="lambda repressor-like DNA-binding domains"/>
    <property type="match status" value="1"/>
</dbReference>